<dbReference type="PROSITE" id="PS00138">
    <property type="entry name" value="SUBTILASE_SER"/>
    <property type="match status" value="1"/>
</dbReference>
<reference evidence="13" key="1">
    <citation type="submission" date="2017-09" db="EMBL/GenBank/DDBJ databases">
        <title>Depth-based differentiation of microbial function through sediment-hosted aquifers and enrichment of novel symbionts in the deep terrestrial subsurface.</title>
        <authorList>
            <person name="Probst A.J."/>
            <person name="Ladd B."/>
            <person name="Jarett J.K."/>
            <person name="Geller-Mcgrath D.E."/>
            <person name="Sieber C.M.K."/>
            <person name="Emerson J.B."/>
            <person name="Anantharaman K."/>
            <person name="Thomas B.C."/>
            <person name="Malmstrom R."/>
            <person name="Stieglmeier M."/>
            <person name="Klingl A."/>
            <person name="Woyke T."/>
            <person name="Ryan C.M."/>
            <person name="Banfield J.F."/>
        </authorList>
    </citation>
    <scope>NUCLEOTIDE SEQUENCE [LARGE SCALE GENOMIC DNA]</scope>
</reference>
<dbReference type="InterPro" id="IPR000209">
    <property type="entry name" value="Peptidase_S8/S53_dom"/>
</dbReference>
<evidence type="ECO:0000256" key="4">
    <source>
        <dbReference type="ARBA" id="ARBA00022670"/>
    </source>
</evidence>
<comment type="caution">
    <text evidence="12">The sequence shown here is derived from an EMBL/GenBank/DDBJ whole genome shotgun (WGS) entry which is preliminary data.</text>
</comment>
<dbReference type="Pfam" id="PF22148">
    <property type="entry name" value="Fervidolysin_NPro-like"/>
    <property type="match status" value="1"/>
</dbReference>
<keyword evidence="3" id="KW-0964">Secreted</keyword>
<dbReference type="GO" id="GO:0004252">
    <property type="term" value="F:serine-type endopeptidase activity"/>
    <property type="evidence" value="ECO:0007669"/>
    <property type="project" value="UniProtKB-UniRule"/>
</dbReference>
<dbReference type="InterPro" id="IPR054399">
    <property type="entry name" value="Fervidolysin-like_N_prodom"/>
</dbReference>
<evidence type="ECO:0000313" key="13">
    <source>
        <dbReference type="Proteomes" id="UP000230093"/>
    </source>
</evidence>
<dbReference type="AlphaFoldDB" id="A0A2H0W9W1"/>
<evidence type="ECO:0000256" key="9">
    <source>
        <dbReference type="SAM" id="MobiDB-lite"/>
    </source>
</evidence>
<feature type="active site" description="Charge relay system" evidence="7">
    <location>
        <position position="165"/>
    </location>
</feature>
<dbReference type="GO" id="GO:0005576">
    <property type="term" value="C:extracellular region"/>
    <property type="evidence" value="ECO:0007669"/>
    <property type="project" value="UniProtKB-SubCell"/>
</dbReference>
<evidence type="ECO:0000259" key="11">
    <source>
        <dbReference type="Pfam" id="PF22148"/>
    </source>
</evidence>
<sequence length="477" mass="50753">MKKLTILLFTVFVTVVSAFILFTQNQVSAEGKNDFVTGEILVKFKDSASLNEVSEIHKKLGGRVKEIIPGINVQVVDMGGKGVGEAVSAYARNSRVEYVEPNYIALALVNDPEFERQWGLNNTGQKTCNTVGDICVEGIPDADIDAPEAWGITTGSPEVKIAILDSGIDQDHPDLMGKVEVNVEFTDSETSNDLYGHGTHVAGIAAADTNNEIGVAGVGYQSTLMNVKVLGDTGYGAYSWIAEGIIWAADNGADVINLSLGGSRKSVTLESAVNYAWSEGLVVVAAAGNSANPSKTYPGYYDKCIAVAATNNNDVKASFSSYGSWVDVAAPGENVYSTFPNHPFYLQTVYGRSNNYDFGNGTSMSTPYVAGIAALVWAKDPELSNQDVRDRIEKTADAVSGTGSYWTWGRVNACNAVGGNCSGELSPTPTPEPSPEPTPTPTPTPQPDACYSYCFKRVCDGVCHPVKDLPGCPDCDE</sequence>
<dbReference type="PRINTS" id="PR00723">
    <property type="entry name" value="SUBTILISIN"/>
</dbReference>
<dbReference type="InterPro" id="IPR023827">
    <property type="entry name" value="Peptidase_S8_Asp-AS"/>
</dbReference>
<feature type="domain" description="Peptidase S8/S53" evidence="10">
    <location>
        <begin position="158"/>
        <end position="399"/>
    </location>
</feature>
<organism evidence="12 13">
    <name type="scientific">Candidatus Beckwithbacteria bacterium CG10_big_fil_rev_8_21_14_0_10_34_10</name>
    <dbReference type="NCBI Taxonomy" id="1974495"/>
    <lineage>
        <taxon>Bacteria</taxon>
        <taxon>Candidatus Beckwithiibacteriota</taxon>
    </lineage>
</organism>
<dbReference type="InterPro" id="IPR036852">
    <property type="entry name" value="Peptidase_S8/S53_dom_sf"/>
</dbReference>
<dbReference type="SUPFAM" id="SSF52743">
    <property type="entry name" value="Subtilisin-like"/>
    <property type="match status" value="1"/>
</dbReference>
<dbReference type="InterPro" id="IPR023828">
    <property type="entry name" value="Peptidase_S8_Ser-AS"/>
</dbReference>
<dbReference type="PANTHER" id="PTHR43806">
    <property type="entry name" value="PEPTIDASE S8"/>
    <property type="match status" value="1"/>
</dbReference>
<evidence type="ECO:0000256" key="3">
    <source>
        <dbReference type="ARBA" id="ARBA00022525"/>
    </source>
</evidence>
<evidence type="ECO:0000256" key="1">
    <source>
        <dbReference type="ARBA" id="ARBA00004613"/>
    </source>
</evidence>
<dbReference type="Proteomes" id="UP000230093">
    <property type="component" value="Unassembled WGS sequence"/>
</dbReference>
<evidence type="ECO:0000256" key="7">
    <source>
        <dbReference type="PROSITE-ProRule" id="PRU01240"/>
    </source>
</evidence>
<accession>A0A2H0W9W1</accession>
<dbReference type="InterPro" id="IPR034084">
    <property type="entry name" value="Thermitase-like_dom"/>
</dbReference>
<protein>
    <submittedName>
        <fullName evidence="12">Peptidase S8</fullName>
    </submittedName>
</protein>
<keyword evidence="5 7" id="KW-0378">Hydrolase</keyword>
<evidence type="ECO:0000313" key="12">
    <source>
        <dbReference type="EMBL" id="PIS09454.1"/>
    </source>
</evidence>
<dbReference type="CDD" id="cd07484">
    <property type="entry name" value="Peptidases_S8_Thermitase_like"/>
    <property type="match status" value="1"/>
</dbReference>
<evidence type="ECO:0000256" key="8">
    <source>
        <dbReference type="RuleBase" id="RU003355"/>
    </source>
</evidence>
<dbReference type="PROSITE" id="PS00137">
    <property type="entry name" value="SUBTILASE_HIS"/>
    <property type="match status" value="1"/>
</dbReference>
<evidence type="ECO:0000256" key="2">
    <source>
        <dbReference type="ARBA" id="ARBA00011073"/>
    </source>
</evidence>
<feature type="domain" description="Fervidolysin-like N-terminal prodomain" evidence="11">
    <location>
        <begin position="25"/>
        <end position="102"/>
    </location>
</feature>
<dbReference type="PANTHER" id="PTHR43806:SF11">
    <property type="entry name" value="CEREVISIN-RELATED"/>
    <property type="match status" value="1"/>
</dbReference>
<dbReference type="GO" id="GO:0006508">
    <property type="term" value="P:proteolysis"/>
    <property type="evidence" value="ECO:0007669"/>
    <property type="project" value="UniProtKB-KW"/>
</dbReference>
<dbReference type="EMBL" id="PEZT01000009">
    <property type="protein sequence ID" value="PIS09454.1"/>
    <property type="molecule type" value="Genomic_DNA"/>
</dbReference>
<keyword evidence="4 7" id="KW-0645">Protease</keyword>
<gene>
    <name evidence="12" type="ORF">COT75_01490</name>
</gene>
<comment type="similarity">
    <text evidence="2 7 8">Belongs to the peptidase S8 family.</text>
</comment>
<dbReference type="Gene3D" id="3.40.50.200">
    <property type="entry name" value="Peptidase S8/S53 domain"/>
    <property type="match status" value="1"/>
</dbReference>
<name>A0A2H0W9W1_9BACT</name>
<feature type="active site" description="Charge relay system" evidence="7">
    <location>
        <position position="197"/>
    </location>
</feature>
<dbReference type="Pfam" id="PF00082">
    <property type="entry name" value="Peptidase_S8"/>
    <property type="match status" value="1"/>
</dbReference>
<dbReference type="PROSITE" id="PS00136">
    <property type="entry name" value="SUBTILASE_ASP"/>
    <property type="match status" value="1"/>
</dbReference>
<evidence type="ECO:0000259" key="10">
    <source>
        <dbReference type="Pfam" id="PF00082"/>
    </source>
</evidence>
<feature type="active site" description="Charge relay system" evidence="7">
    <location>
        <position position="363"/>
    </location>
</feature>
<dbReference type="InterPro" id="IPR015500">
    <property type="entry name" value="Peptidase_S8_subtilisin-rel"/>
</dbReference>
<dbReference type="InterPro" id="IPR050131">
    <property type="entry name" value="Peptidase_S8_subtilisin-like"/>
</dbReference>
<dbReference type="InterPro" id="IPR022398">
    <property type="entry name" value="Peptidase_S8_His-AS"/>
</dbReference>
<proteinExistence type="inferred from homology"/>
<comment type="subcellular location">
    <subcellularLocation>
        <location evidence="1">Secreted</location>
    </subcellularLocation>
</comment>
<feature type="compositionally biased region" description="Pro residues" evidence="9">
    <location>
        <begin position="428"/>
        <end position="445"/>
    </location>
</feature>
<dbReference type="PROSITE" id="PS51892">
    <property type="entry name" value="SUBTILASE"/>
    <property type="match status" value="1"/>
</dbReference>
<evidence type="ECO:0000256" key="5">
    <source>
        <dbReference type="ARBA" id="ARBA00022801"/>
    </source>
</evidence>
<feature type="region of interest" description="Disordered" evidence="9">
    <location>
        <begin position="422"/>
        <end position="445"/>
    </location>
</feature>
<keyword evidence="6 7" id="KW-0720">Serine protease</keyword>
<evidence type="ECO:0000256" key="6">
    <source>
        <dbReference type="ARBA" id="ARBA00022825"/>
    </source>
</evidence>